<evidence type="ECO:0000256" key="5">
    <source>
        <dbReference type="ARBA" id="ARBA00022598"/>
    </source>
</evidence>
<organism evidence="17 18">
    <name type="scientific">Mikania micrantha</name>
    <name type="common">bitter vine</name>
    <dbReference type="NCBI Taxonomy" id="192012"/>
    <lineage>
        <taxon>Eukaryota</taxon>
        <taxon>Viridiplantae</taxon>
        <taxon>Streptophyta</taxon>
        <taxon>Embryophyta</taxon>
        <taxon>Tracheophyta</taxon>
        <taxon>Spermatophyta</taxon>
        <taxon>Magnoliopsida</taxon>
        <taxon>eudicotyledons</taxon>
        <taxon>Gunneridae</taxon>
        <taxon>Pentapetalae</taxon>
        <taxon>asterids</taxon>
        <taxon>campanulids</taxon>
        <taxon>Asterales</taxon>
        <taxon>Asteraceae</taxon>
        <taxon>Asteroideae</taxon>
        <taxon>Heliantheae alliance</taxon>
        <taxon>Eupatorieae</taxon>
        <taxon>Mikania</taxon>
    </lineage>
</organism>
<dbReference type="SUPFAM" id="SSF46589">
    <property type="entry name" value="tRNA-binding arm"/>
    <property type="match status" value="1"/>
</dbReference>
<protein>
    <recommendedName>
        <fullName evidence="2">serine--tRNA ligase</fullName>
        <ecNumber evidence="2">6.1.1.11</ecNumber>
    </recommendedName>
    <alternativeName>
        <fullName evidence="12">Seryl-tRNA synthetase</fullName>
    </alternativeName>
</protein>
<dbReference type="CDD" id="cd00770">
    <property type="entry name" value="SerRS_core"/>
    <property type="match status" value="1"/>
</dbReference>
<evidence type="ECO:0000313" key="18">
    <source>
        <dbReference type="Proteomes" id="UP000326396"/>
    </source>
</evidence>
<feature type="chain" id="PRO_5024272278" description="serine--tRNA ligase" evidence="15">
    <location>
        <begin position="23"/>
        <end position="812"/>
    </location>
</feature>
<dbReference type="InterPro" id="IPR045864">
    <property type="entry name" value="aa-tRNA-synth_II/BPL/LPL"/>
</dbReference>
<keyword evidence="18" id="KW-1185">Reference proteome</keyword>
<keyword evidence="13" id="KW-0175">Coiled coil</keyword>
<gene>
    <name evidence="17" type="ORF">E3N88_45676</name>
</gene>
<dbReference type="PANTHER" id="PTHR11778">
    <property type="entry name" value="SERYL-TRNA SYNTHETASE"/>
    <property type="match status" value="1"/>
</dbReference>
<dbReference type="InterPro" id="IPR006195">
    <property type="entry name" value="aa-tRNA-synth_II"/>
</dbReference>
<dbReference type="GO" id="GO:0005524">
    <property type="term" value="F:ATP binding"/>
    <property type="evidence" value="ECO:0007669"/>
    <property type="project" value="UniProtKB-KW"/>
</dbReference>
<evidence type="ECO:0000256" key="2">
    <source>
        <dbReference type="ARBA" id="ARBA00012840"/>
    </source>
</evidence>
<dbReference type="Proteomes" id="UP000326396">
    <property type="component" value="Unassembled WGS sequence"/>
</dbReference>
<dbReference type="EC" id="6.1.1.11" evidence="2"/>
<dbReference type="FunFam" id="3.30.930.10:FF:000055">
    <property type="entry name" value="Serine--tRNA ligase"/>
    <property type="match status" value="1"/>
</dbReference>
<dbReference type="GO" id="GO:0048046">
    <property type="term" value="C:apoplast"/>
    <property type="evidence" value="ECO:0007669"/>
    <property type="project" value="UniProtKB-SubCell"/>
</dbReference>
<dbReference type="Gene3D" id="3.30.930.10">
    <property type="entry name" value="Bira Bifunctional Protein, Domain 2"/>
    <property type="match status" value="1"/>
</dbReference>
<evidence type="ECO:0000256" key="1">
    <source>
        <dbReference type="ARBA" id="ARBA00004271"/>
    </source>
</evidence>
<evidence type="ECO:0000256" key="13">
    <source>
        <dbReference type="SAM" id="Coils"/>
    </source>
</evidence>
<keyword evidence="6 15" id="KW-0732">Signal</keyword>
<evidence type="ECO:0000256" key="14">
    <source>
        <dbReference type="SAM" id="MobiDB-lite"/>
    </source>
</evidence>
<evidence type="ECO:0000256" key="10">
    <source>
        <dbReference type="ARBA" id="ARBA00023146"/>
    </source>
</evidence>
<dbReference type="GO" id="GO:0004828">
    <property type="term" value="F:serine-tRNA ligase activity"/>
    <property type="evidence" value="ECO:0007669"/>
    <property type="project" value="UniProtKB-EC"/>
</dbReference>
<keyword evidence="3" id="KW-0052">Apoplast</keyword>
<keyword evidence="7" id="KW-0547">Nucleotide-binding</keyword>
<keyword evidence="4" id="KW-0964">Secreted</keyword>
<feature type="coiled-coil region" evidence="13">
    <location>
        <begin position="381"/>
        <end position="467"/>
    </location>
</feature>
<keyword evidence="5" id="KW-0436">Ligase</keyword>
<dbReference type="NCBIfam" id="TIGR00414">
    <property type="entry name" value="serS"/>
    <property type="match status" value="1"/>
</dbReference>
<dbReference type="InterPro" id="IPR042103">
    <property type="entry name" value="SerRS_1_N_sf"/>
</dbReference>
<evidence type="ECO:0000256" key="12">
    <source>
        <dbReference type="ARBA" id="ARBA00031113"/>
    </source>
</evidence>
<evidence type="ECO:0000256" key="9">
    <source>
        <dbReference type="ARBA" id="ARBA00022917"/>
    </source>
</evidence>
<dbReference type="InterPro" id="IPR015866">
    <property type="entry name" value="Ser-tRNA-synth_1_N"/>
</dbReference>
<dbReference type="GO" id="GO:0006434">
    <property type="term" value="P:seryl-tRNA aminoacylation"/>
    <property type="evidence" value="ECO:0007669"/>
    <property type="project" value="InterPro"/>
</dbReference>
<feature type="signal peptide" evidence="15">
    <location>
        <begin position="1"/>
        <end position="22"/>
    </location>
</feature>
<sequence>MASALILLQLFVVLSTFHESLASRRLTELLHDSPILFQYHNGALLSGDISVNLLWYGSFKPSQKAIITDFITSLSTSPKSQIQPSVATWWNTINKYYSNAKKPSFRLGKQVSDPDCSFGKSLTDKHLIQLAAKAEQTNAVSVVLTADDVAVVGFCSSRCGTHGSSPVGETENTKSAYIWVGNSETQCPGQCAWPFHQPVYGPQGAPLIAPNNDVGLDGMVINLASLVAAVATNPFGNGYYQGDASAPLEAASACVGMYGKGAYPGYAGDLLVDSTTGSVVYLHLLHLFDQKHTMGLHCCFAGTTIQTLKLASIPSTMQSSSTAICSRLNHFKPPTITRSHRFPLLIRALSSPTVVDSTTTALVDSGVKPQWKAAIDFKSILENKSAVAENLKNRNSSANLELVIELYQRLLELQKEVEDLRYERNTVANKMKGKVEPLERQRLIEEGKNLKEKLVTLEEDLIKLTDALQREAQCIPNMTHPDVPIGGEDDSIIRKMVGMPRDFTFSIKDHVQIGKELDLFDFDAAAEVSGSKFYYLKNEAVLLEMGLINWTLSEVMKRGFTPLTTPEIARSFVVEKCGFQPRGDNTQVYSIEGSDQCLIGTAEIPVGGIHMDSILGDSSLPLKYVAFSHCFRTEAGAAGVSTSRGLYRVHQFSKVEMFILCRPEESNAYHEELIEIEEELFSKLGLHFKTLDMATGDLGAPAYRKYDIEAWMPGLGRYGEISSASNCTDYQSRRLGIRYRPENSTSPPTNPKKTKGRNVSPPEFVHTLNATACAVPRMIVCLLENYQQEDGSVVIPEPLRPFMGGIQVITPK</sequence>
<evidence type="ECO:0000256" key="11">
    <source>
        <dbReference type="ARBA" id="ARBA00023591"/>
    </source>
</evidence>
<feature type="domain" description="Aminoacyl-transfer RNA synthetases class-II family profile" evidence="16">
    <location>
        <begin position="509"/>
        <end position="796"/>
    </location>
</feature>
<feature type="region of interest" description="Disordered" evidence="14">
    <location>
        <begin position="737"/>
        <end position="761"/>
    </location>
</feature>
<comment type="similarity">
    <text evidence="11">Belongs to the EXORDIUM family.</text>
</comment>
<evidence type="ECO:0000256" key="6">
    <source>
        <dbReference type="ARBA" id="ARBA00022729"/>
    </source>
</evidence>
<evidence type="ECO:0000256" key="8">
    <source>
        <dbReference type="ARBA" id="ARBA00022840"/>
    </source>
</evidence>
<evidence type="ECO:0000256" key="3">
    <source>
        <dbReference type="ARBA" id="ARBA00022523"/>
    </source>
</evidence>
<evidence type="ECO:0000256" key="7">
    <source>
        <dbReference type="ARBA" id="ARBA00022741"/>
    </source>
</evidence>
<keyword evidence="8" id="KW-0067">ATP-binding</keyword>
<comment type="caution">
    <text evidence="17">The sequence shown here is derived from an EMBL/GenBank/DDBJ whole genome shotgun (WGS) entry which is preliminary data.</text>
</comment>
<dbReference type="FunFam" id="1.10.287.40:FF:000006">
    <property type="entry name" value="Seryl-tRNA synthetase"/>
    <property type="match status" value="1"/>
</dbReference>
<evidence type="ECO:0000313" key="17">
    <source>
        <dbReference type="EMBL" id="KAC9534219.1"/>
    </source>
</evidence>
<dbReference type="InterPro" id="IPR033729">
    <property type="entry name" value="SerRS_core"/>
</dbReference>
<keyword evidence="9" id="KW-0648">Protein biosynthesis</keyword>
<dbReference type="SUPFAM" id="SSF55681">
    <property type="entry name" value="Class II aaRS and biotin synthetases"/>
    <property type="match status" value="1"/>
</dbReference>
<dbReference type="Pfam" id="PF02403">
    <property type="entry name" value="Seryl_tRNA_N"/>
    <property type="match status" value="1"/>
</dbReference>
<dbReference type="Pfam" id="PF04674">
    <property type="entry name" value="Phi_1"/>
    <property type="match status" value="1"/>
</dbReference>
<dbReference type="Gene3D" id="1.10.287.40">
    <property type="entry name" value="Serine-tRNA synthetase, tRNA binding domain"/>
    <property type="match status" value="1"/>
</dbReference>
<dbReference type="GO" id="GO:0005737">
    <property type="term" value="C:cytoplasm"/>
    <property type="evidence" value="ECO:0007669"/>
    <property type="project" value="UniProtKB-ARBA"/>
</dbReference>
<proteinExistence type="inferred from homology"/>
<dbReference type="InterPro" id="IPR006766">
    <property type="entry name" value="EXORDIUM-like"/>
</dbReference>
<evidence type="ECO:0000256" key="4">
    <source>
        <dbReference type="ARBA" id="ARBA00022525"/>
    </source>
</evidence>
<dbReference type="EMBL" id="SZYD01002446">
    <property type="protein sequence ID" value="KAC9534219.1"/>
    <property type="molecule type" value="Genomic_DNA"/>
</dbReference>
<evidence type="ECO:0000259" key="16">
    <source>
        <dbReference type="PROSITE" id="PS50862"/>
    </source>
</evidence>
<dbReference type="OrthoDB" id="10264585at2759"/>
<dbReference type="PRINTS" id="PR00981">
    <property type="entry name" value="TRNASYNTHSER"/>
</dbReference>
<accession>A0A5N6LAS4</accession>
<dbReference type="PROSITE" id="PS50862">
    <property type="entry name" value="AA_TRNA_LIGASE_II"/>
    <property type="match status" value="1"/>
</dbReference>
<comment type="subcellular location">
    <subcellularLocation>
        <location evidence="1">Secreted</location>
        <location evidence="1">Extracellular space</location>
        <location evidence="1">Apoplast</location>
    </subcellularLocation>
</comment>
<evidence type="ECO:0000256" key="15">
    <source>
        <dbReference type="SAM" id="SignalP"/>
    </source>
</evidence>
<dbReference type="Pfam" id="PF00587">
    <property type="entry name" value="tRNA-synt_2b"/>
    <property type="match status" value="1"/>
</dbReference>
<dbReference type="AlphaFoldDB" id="A0A5N6LAS4"/>
<name>A0A5N6LAS4_9ASTR</name>
<reference evidence="17 18" key="1">
    <citation type="submission" date="2019-05" db="EMBL/GenBank/DDBJ databases">
        <title>Mikania micrantha, genome provides insights into the molecular mechanism of rapid growth.</title>
        <authorList>
            <person name="Liu B."/>
        </authorList>
    </citation>
    <scope>NUCLEOTIDE SEQUENCE [LARGE SCALE GENOMIC DNA]</scope>
    <source>
        <strain evidence="17">NLD-2019</strain>
        <tissue evidence="17">Leaf</tissue>
    </source>
</reference>
<keyword evidence="10" id="KW-0030">Aminoacyl-tRNA synthetase</keyword>
<dbReference type="InterPro" id="IPR010978">
    <property type="entry name" value="tRNA-bd_arm"/>
</dbReference>
<dbReference type="InterPro" id="IPR002317">
    <property type="entry name" value="Ser-tRNA-ligase_type_1"/>
</dbReference>
<dbReference type="InterPro" id="IPR002314">
    <property type="entry name" value="aa-tRNA-synt_IIb"/>
</dbReference>